<dbReference type="EMBL" id="WNLP01000003">
    <property type="protein sequence ID" value="MUH59536.1"/>
    <property type="molecule type" value="Genomic_DNA"/>
</dbReference>
<comment type="caution">
    <text evidence="1">The sequence shown here is derived from an EMBL/GenBank/DDBJ whole genome shotgun (WGS) entry which is preliminary data.</text>
</comment>
<reference evidence="1 2" key="1">
    <citation type="submission" date="2019-09" db="EMBL/GenBank/DDBJ databases">
        <title>Bifidobacterium canis sp. nov., isolated from the digestive tract of German Shepherd dog puppy.</title>
        <authorList>
            <person name="Bunesova V."/>
        </authorList>
    </citation>
    <scope>NUCLEOTIDE SEQUENCE [LARGE SCALE GENOMIC DNA]</scope>
    <source>
        <strain evidence="1 2">GSD1FS</strain>
    </source>
</reference>
<evidence type="ECO:0000313" key="1">
    <source>
        <dbReference type="EMBL" id="MUH59536.1"/>
    </source>
</evidence>
<gene>
    <name evidence="1" type="ORF">GSD1FS_0865</name>
</gene>
<dbReference type="AlphaFoldDB" id="A0A7K1J4F4"/>
<name>A0A7K1J4F4_9BIFI</name>
<organism evidence="1 2">
    <name type="scientific">Bifidobacterium canis</name>
    <dbReference type="NCBI Taxonomy" id="2610880"/>
    <lineage>
        <taxon>Bacteria</taxon>
        <taxon>Bacillati</taxon>
        <taxon>Actinomycetota</taxon>
        <taxon>Actinomycetes</taxon>
        <taxon>Bifidobacteriales</taxon>
        <taxon>Bifidobacteriaceae</taxon>
        <taxon>Bifidobacterium</taxon>
    </lineage>
</organism>
<proteinExistence type="predicted"/>
<protein>
    <submittedName>
        <fullName evidence="1">Uncharacterized protein</fullName>
    </submittedName>
</protein>
<keyword evidence="2" id="KW-1185">Reference proteome</keyword>
<sequence>MIEQQTDPRWFVERTVPAGGRIDEVFEAMTSMPLPDALETEIARGTRGLIGEDEAHVEPSAFERFAARNSSRRGRAIFAASHSMPSSRSCAGR</sequence>
<dbReference type="RefSeq" id="WP_155588512.1">
    <property type="nucleotide sequence ID" value="NZ_WNLP01000003.1"/>
</dbReference>
<dbReference type="Proteomes" id="UP000487882">
    <property type="component" value="Unassembled WGS sequence"/>
</dbReference>
<accession>A0A7K1J4F4</accession>
<evidence type="ECO:0000313" key="2">
    <source>
        <dbReference type="Proteomes" id="UP000487882"/>
    </source>
</evidence>